<gene>
    <name evidence="12" type="ORF">PSQ90_08395</name>
</gene>
<dbReference type="PRINTS" id="PR00151">
    <property type="entry name" value="PORPHBDMNASE"/>
</dbReference>
<accession>A0ABY7Z2B7</accession>
<evidence type="ECO:0000256" key="1">
    <source>
        <dbReference type="ARBA" id="ARBA00002869"/>
    </source>
</evidence>
<evidence type="ECO:0000256" key="3">
    <source>
        <dbReference type="ARBA" id="ARBA00005638"/>
    </source>
</evidence>
<keyword evidence="6" id="KW-0808">Transferase</keyword>
<evidence type="ECO:0000256" key="4">
    <source>
        <dbReference type="ARBA" id="ARBA00012655"/>
    </source>
</evidence>
<evidence type="ECO:0000256" key="8">
    <source>
        <dbReference type="ARBA" id="ARBA00030685"/>
    </source>
</evidence>
<protein>
    <recommendedName>
        <fullName evidence="5">Porphobilinogen deaminase</fullName>
        <ecNumber evidence="4">2.5.1.61</ecNumber>
    </recommendedName>
    <alternativeName>
        <fullName evidence="9">Hydroxymethylbilane synthase</fullName>
    </alternativeName>
    <alternativeName>
        <fullName evidence="8">Pre-uroporphyrinogen synthase</fullName>
    </alternativeName>
</protein>
<dbReference type="Gene3D" id="3.40.190.10">
    <property type="entry name" value="Periplasmic binding protein-like II"/>
    <property type="match status" value="1"/>
</dbReference>
<evidence type="ECO:0000256" key="9">
    <source>
        <dbReference type="ARBA" id="ARBA00033064"/>
    </source>
</evidence>
<dbReference type="SUPFAM" id="SSF53850">
    <property type="entry name" value="Periplasmic binding protein-like II"/>
    <property type="match status" value="1"/>
</dbReference>
<dbReference type="EC" id="2.5.1.61" evidence="4"/>
<evidence type="ECO:0000313" key="12">
    <source>
        <dbReference type="EMBL" id="WDR07423.1"/>
    </source>
</evidence>
<comment type="function">
    <text evidence="1">Tetrapolymerization of the monopyrrole PBG into the hydroxymethylbilane pre-uroporphyrinogen in several discrete steps.</text>
</comment>
<dbReference type="InterPro" id="IPR022417">
    <property type="entry name" value="Porphobilin_deaminase_N"/>
</dbReference>
<dbReference type="Pfam" id="PF01379">
    <property type="entry name" value="Porphobil_deam"/>
    <property type="match status" value="1"/>
</dbReference>
<dbReference type="EMBL" id="CP118247">
    <property type="protein sequence ID" value="WDR07423.1"/>
    <property type="molecule type" value="Genomic_DNA"/>
</dbReference>
<comment type="pathway">
    <text evidence="2">Porphyrin-containing compound metabolism; protoporphyrin-IX biosynthesis; coproporphyrinogen-III from 5-aminolevulinate: step 2/4.</text>
</comment>
<reference evidence="12 13" key="1">
    <citation type="submission" date="2023-02" db="EMBL/GenBank/DDBJ databases">
        <title>Devosia chondri sp. nov., isolated from the phycosphere of marine algae.</title>
        <authorList>
            <person name="Kim J.M."/>
            <person name="Lee J.K."/>
            <person name="Choi B.J."/>
            <person name="Bayburt H."/>
            <person name="Jeon C.O."/>
        </authorList>
    </citation>
    <scope>NUCLEOTIDE SEQUENCE [LARGE SCALE GENOMIC DNA]</scope>
    <source>
        <strain evidence="12 13">G2-5</strain>
    </source>
</reference>
<evidence type="ECO:0000256" key="2">
    <source>
        <dbReference type="ARBA" id="ARBA00004735"/>
    </source>
</evidence>
<dbReference type="PANTHER" id="PTHR11557:SF0">
    <property type="entry name" value="PORPHOBILINOGEN DEAMINASE"/>
    <property type="match status" value="1"/>
</dbReference>
<evidence type="ECO:0000256" key="6">
    <source>
        <dbReference type="ARBA" id="ARBA00022679"/>
    </source>
</evidence>
<name>A0ABY7Z2B7_9HYPH</name>
<evidence type="ECO:0000313" key="13">
    <source>
        <dbReference type="Proteomes" id="UP001222118"/>
    </source>
</evidence>
<comment type="catalytic activity">
    <reaction evidence="10">
        <text>4 porphobilinogen + H2O = hydroxymethylbilane + 4 NH4(+)</text>
        <dbReference type="Rhea" id="RHEA:13185"/>
        <dbReference type="ChEBI" id="CHEBI:15377"/>
        <dbReference type="ChEBI" id="CHEBI:28938"/>
        <dbReference type="ChEBI" id="CHEBI:57845"/>
        <dbReference type="ChEBI" id="CHEBI:58126"/>
        <dbReference type="EC" id="2.5.1.61"/>
    </reaction>
</comment>
<dbReference type="InterPro" id="IPR000860">
    <property type="entry name" value="HemC"/>
</dbReference>
<keyword evidence="13" id="KW-1185">Reference proteome</keyword>
<evidence type="ECO:0000256" key="7">
    <source>
        <dbReference type="ARBA" id="ARBA00023244"/>
    </source>
</evidence>
<organism evidence="12 13">
    <name type="scientific">Devosia rhodophyticola</name>
    <dbReference type="NCBI Taxonomy" id="3026423"/>
    <lineage>
        <taxon>Bacteria</taxon>
        <taxon>Pseudomonadati</taxon>
        <taxon>Pseudomonadota</taxon>
        <taxon>Alphaproteobacteria</taxon>
        <taxon>Hyphomicrobiales</taxon>
        <taxon>Devosiaceae</taxon>
        <taxon>Devosia</taxon>
    </lineage>
</organism>
<evidence type="ECO:0000259" key="11">
    <source>
        <dbReference type="Pfam" id="PF01379"/>
    </source>
</evidence>
<evidence type="ECO:0000256" key="10">
    <source>
        <dbReference type="ARBA" id="ARBA00048169"/>
    </source>
</evidence>
<dbReference type="Proteomes" id="UP001222118">
    <property type="component" value="Chromosome"/>
</dbReference>
<proteinExistence type="inferred from homology"/>
<evidence type="ECO:0000256" key="5">
    <source>
        <dbReference type="ARBA" id="ARBA00016519"/>
    </source>
</evidence>
<dbReference type="PANTHER" id="PTHR11557">
    <property type="entry name" value="PORPHOBILINOGEN DEAMINASE"/>
    <property type="match status" value="1"/>
</dbReference>
<feature type="domain" description="Porphobilinogen deaminase N-terminal" evidence="11">
    <location>
        <begin position="8"/>
        <end position="136"/>
    </location>
</feature>
<comment type="similarity">
    <text evidence="3">Belongs to the HMBS family.</text>
</comment>
<sequence length="149" mass="15325">MQSPVPLVRIGTRASPLAMMQARLVARLLRQHHGLAESAIEIVAISTGGDRSQKSNASLAEIGGKGLFTKEIDAAMLGGQVDIGVHSSKDVATVLPDGIAMPVYLEREDARDAFISLRFKSLMALPQGGKFGTSSISAGGAGAAVAPGS</sequence>
<keyword evidence="7" id="KW-0627">Porphyrin biosynthesis</keyword>